<evidence type="ECO:0000313" key="6">
    <source>
        <dbReference type="Proteomes" id="UP001186944"/>
    </source>
</evidence>
<dbReference type="Gene3D" id="3.80.10.10">
    <property type="entry name" value="Ribonuclease Inhibitor"/>
    <property type="match status" value="2"/>
</dbReference>
<dbReference type="InterPro" id="IPR001611">
    <property type="entry name" value="Leu-rich_rpt"/>
</dbReference>
<feature type="region of interest" description="Disordered" evidence="4">
    <location>
        <begin position="192"/>
        <end position="213"/>
    </location>
</feature>
<dbReference type="PANTHER" id="PTHR46358:SF1">
    <property type="entry name" value="TONSOKU-LIKE PROTEIN"/>
    <property type="match status" value="1"/>
</dbReference>
<dbReference type="PANTHER" id="PTHR46358">
    <property type="entry name" value="TONSOKU-LIKE PROTEIN"/>
    <property type="match status" value="1"/>
</dbReference>
<evidence type="ECO:0000256" key="4">
    <source>
        <dbReference type="SAM" id="MobiDB-lite"/>
    </source>
</evidence>
<organism evidence="5 6">
    <name type="scientific">Pinctada imbricata</name>
    <name type="common">Atlantic pearl-oyster</name>
    <name type="synonym">Pinctada martensii</name>
    <dbReference type="NCBI Taxonomy" id="66713"/>
    <lineage>
        <taxon>Eukaryota</taxon>
        <taxon>Metazoa</taxon>
        <taxon>Spiralia</taxon>
        <taxon>Lophotrochozoa</taxon>
        <taxon>Mollusca</taxon>
        <taxon>Bivalvia</taxon>
        <taxon>Autobranchia</taxon>
        <taxon>Pteriomorphia</taxon>
        <taxon>Pterioida</taxon>
        <taxon>Pterioidea</taxon>
        <taxon>Pteriidae</taxon>
        <taxon>Pinctada</taxon>
    </lineage>
</organism>
<comment type="caution">
    <text evidence="5">The sequence shown here is derived from an EMBL/GenBank/DDBJ whole genome shotgun (WGS) entry which is preliminary data.</text>
</comment>
<name>A0AA88XIN2_PINIB</name>
<dbReference type="EMBL" id="VSWD01000012">
    <property type="protein sequence ID" value="KAK3086036.1"/>
    <property type="molecule type" value="Genomic_DNA"/>
</dbReference>
<dbReference type="SUPFAM" id="SSF52047">
    <property type="entry name" value="RNI-like"/>
    <property type="match status" value="1"/>
</dbReference>
<evidence type="ECO:0000256" key="3">
    <source>
        <dbReference type="ARBA" id="ARBA00023242"/>
    </source>
</evidence>
<keyword evidence="2" id="KW-0677">Repeat</keyword>
<dbReference type="InterPro" id="IPR052311">
    <property type="entry name" value="MMS22L-TONSL_complex_comp"/>
</dbReference>
<proteinExistence type="predicted"/>
<keyword evidence="3" id="KW-0539">Nucleus</keyword>
<protein>
    <submittedName>
        <fullName evidence="5">Uncharacterized protein</fullName>
    </submittedName>
</protein>
<reference evidence="5" key="1">
    <citation type="submission" date="2019-08" db="EMBL/GenBank/DDBJ databases">
        <title>The improved chromosome-level genome for the pearl oyster Pinctada fucata martensii using PacBio sequencing and Hi-C.</title>
        <authorList>
            <person name="Zheng Z."/>
        </authorList>
    </citation>
    <scope>NUCLEOTIDE SEQUENCE</scope>
    <source>
        <strain evidence="5">ZZ-2019</strain>
        <tissue evidence="5">Adductor muscle</tissue>
    </source>
</reference>
<keyword evidence="6" id="KW-1185">Reference proteome</keyword>
<comment type="subcellular location">
    <subcellularLocation>
        <location evidence="1">Nucleus</location>
    </subcellularLocation>
</comment>
<feature type="compositionally biased region" description="Polar residues" evidence="4">
    <location>
        <begin position="38"/>
        <end position="55"/>
    </location>
</feature>
<accession>A0AA88XIN2</accession>
<dbReference type="GO" id="GO:0043596">
    <property type="term" value="C:nuclear replication fork"/>
    <property type="evidence" value="ECO:0007669"/>
    <property type="project" value="TreeGrafter"/>
</dbReference>
<evidence type="ECO:0000256" key="2">
    <source>
        <dbReference type="ARBA" id="ARBA00022737"/>
    </source>
</evidence>
<dbReference type="Pfam" id="PF13516">
    <property type="entry name" value="LRR_6"/>
    <property type="match status" value="4"/>
</dbReference>
<dbReference type="GO" id="GO:0031297">
    <property type="term" value="P:replication fork processing"/>
    <property type="evidence" value="ECO:0007669"/>
    <property type="project" value="TreeGrafter"/>
</dbReference>
<dbReference type="InterPro" id="IPR032675">
    <property type="entry name" value="LRR_dom_sf"/>
</dbReference>
<evidence type="ECO:0000313" key="5">
    <source>
        <dbReference type="EMBL" id="KAK3086036.1"/>
    </source>
</evidence>
<gene>
    <name evidence="5" type="ORF">FSP39_012431</name>
</gene>
<evidence type="ECO:0000256" key="1">
    <source>
        <dbReference type="ARBA" id="ARBA00004123"/>
    </source>
</evidence>
<sequence>MIDNDDQDLENIYRIPDLEKESLSTSATDSYKTAIRSVGQSANSREHSSQSTSLRSARKEKAEGAFVDKGEFVDDDWLIDDMRPSSKRRRVNVNGAFTSGNTCKNKISTKLSKKDDENSYVAESGRHFGQMDGKHFRSDDISDIMFGENSNDGETVVIEESDSPTSTQNNRLSLRSRPVKKRQLKLTNFGLQSSNTEDMPSITRQTPSSVAMGNRAPVSQNFPPLAQNMSTLSSQSNLTNLMTSHTVAIPVTSLKVRVKYKLLVVPVFEIDMFETISWLANQASQRYYKLVGLRPILSLRTKDGAILTFDDPLSLVISSNEEIEGNVENWDLPPVTERYDQTCKTLNIVGYRNIRTILGSSETSGVLDLWKLSLRASQFLPVFRAIQCQNSLKKLYLQDNRLSDAGMESLLTAFESLPNLAILDLSCNLISYVGIKTLANFLLQKQGQEGKTVAKNLTDLNLGHNSLGDGCCTDLSSVISCLPSLSMLNLSSCDLTAKCLQQHRLIWEETIQKSSLTSLNISHNALGCLGMEHLLKSLVPEQFLNLDLSYTMTVTSPTRVFVDHLRSFLTQVRLSQKKPYVIGIEEPSRLISLDLSCNPKLGNDALYQSLAAAKNTDLEEFVMESCGVISPLSSDLIDAIMEKLSDRCPLKNLCFTCVKLDKIDMESLQQVWKDHWGDLSVIKLTENSVKLTVCET</sequence>
<dbReference type="AlphaFoldDB" id="A0AA88XIN2"/>
<dbReference type="SMART" id="SM00368">
    <property type="entry name" value="LRR_RI"/>
    <property type="match status" value="4"/>
</dbReference>
<dbReference type="Proteomes" id="UP001186944">
    <property type="component" value="Unassembled WGS sequence"/>
</dbReference>
<feature type="region of interest" description="Disordered" evidence="4">
    <location>
        <begin position="34"/>
        <end position="61"/>
    </location>
</feature>
<dbReference type="GO" id="GO:0000724">
    <property type="term" value="P:double-strand break repair via homologous recombination"/>
    <property type="evidence" value="ECO:0007669"/>
    <property type="project" value="TreeGrafter"/>
</dbReference>